<gene>
    <name evidence="1" type="ORF">Goari_019678</name>
</gene>
<evidence type="ECO:0000313" key="1">
    <source>
        <dbReference type="EMBL" id="MBA0678324.1"/>
    </source>
</evidence>
<organism evidence="1 2">
    <name type="scientific">Gossypium aridum</name>
    <name type="common">American cotton</name>
    <name type="synonym">Erioxylum aridum</name>
    <dbReference type="NCBI Taxonomy" id="34290"/>
    <lineage>
        <taxon>Eukaryota</taxon>
        <taxon>Viridiplantae</taxon>
        <taxon>Streptophyta</taxon>
        <taxon>Embryophyta</taxon>
        <taxon>Tracheophyta</taxon>
        <taxon>Spermatophyta</taxon>
        <taxon>Magnoliopsida</taxon>
        <taxon>eudicotyledons</taxon>
        <taxon>Gunneridae</taxon>
        <taxon>Pentapetalae</taxon>
        <taxon>rosids</taxon>
        <taxon>malvids</taxon>
        <taxon>Malvales</taxon>
        <taxon>Malvaceae</taxon>
        <taxon>Malvoideae</taxon>
        <taxon>Gossypium</taxon>
    </lineage>
</organism>
<protein>
    <recommendedName>
        <fullName evidence="3">Aminotransferase-like plant mobile domain-containing protein</fullName>
    </recommendedName>
</protein>
<dbReference type="EMBL" id="JABFAA010000003">
    <property type="protein sequence ID" value="MBA0678324.1"/>
    <property type="molecule type" value="Genomic_DNA"/>
</dbReference>
<accession>A0A7J8WUH5</accession>
<sequence length="160" mass="18588">MSGPPSPLIEKYLREAGFWHVATIRWGCKLDLKLIRALTETWKYNCMLKIYLIRWNHSMSYAGIPIALEDIRLLLNQWSKAQFQWTPYKDPTIRAVIMDEFFQNPKIWHVKVSLVNYATVEIHQTDRDPSQAIFAIGRAEMSANLCREGTTGPFKSKEKG</sequence>
<comment type="caution">
    <text evidence="1">The sequence shown here is derived from an EMBL/GenBank/DDBJ whole genome shotgun (WGS) entry which is preliminary data.</text>
</comment>
<dbReference type="Proteomes" id="UP000593577">
    <property type="component" value="Unassembled WGS sequence"/>
</dbReference>
<proteinExistence type="predicted"/>
<dbReference type="AlphaFoldDB" id="A0A7J8WUH5"/>
<name>A0A7J8WUH5_GOSAI</name>
<reference evidence="1 2" key="1">
    <citation type="journal article" date="2019" name="Genome Biol. Evol.">
        <title>Insights into the evolution of the New World diploid cottons (Gossypium, subgenus Houzingenia) based on genome sequencing.</title>
        <authorList>
            <person name="Grover C.E."/>
            <person name="Arick M.A. 2nd"/>
            <person name="Thrash A."/>
            <person name="Conover J.L."/>
            <person name="Sanders W.S."/>
            <person name="Peterson D.G."/>
            <person name="Frelichowski J.E."/>
            <person name="Scheffler J.A."/>
            <person name="Scheffler B.E."/>
            <person name="Wendel J.F."/>
        </authorList>
    </citation>
    <scope>NUCLEOTIDE SEQUENCE [LARGE SCALE GENOMIC DNA]</scope>
    <source>
        <strain evidence="1">185</strain>
        <tissue evidence="1">Leaf</tissue>
    </source>
</reference>
<evidence type="ECO:0008006" key="3">
    <source>
        <dbReference type="Google" id="ProtNLM"/>
    </source>
</evidence>
<evidence type="ECO:0000313" key="2">
    <source>
        <dbReference type="Proteomes" id="UP000593577"/>
    </source>
</evidence>
<keyword evidence="2" id="KW-1185">Reference proteome</keyword>